<dbReference type="EMBL" id="PDCK01000039">
    <property type="protein sequence ID" value="PRQ55020.1"/>
    <property type="molecule type" value="Genomic_DNA"/>
</dbReference>
<dbReference type="STRING" id="74649.A0A2P6S8K1"/>
<reference evidence="8 9" key="1">
    <citation type="journal article" date="2018" name="Nat. Genet.">
        <title>The Rosa genome provides new insights in the design of modern roses.</title>
        <authorList>
            <person name="Bendahmane M."/>
        </authorList>
    </citation>
    <scope>NUCLEOTIDE SEQUENCE [LARGE SCALE GENOMIC DNA]</scope>
    <source>
        <strain evidence="9">cv. Old Blush</strain>
    </source>
</reference>
<gene>
    <name evidence="8" type="ORF">RchiOBHm_Chr1g0320021</name>
</gene>
<proteinExistence type="predicted"/>
<dbReference type="InterPro" id="IPR002182">
    <property type="entry name" value="NB-ARC"/>
</dbReference>
<dbReference type="InterPro" id="IPR041118">
    <property type="entry name" value="Rx_N"/>
</dbReference>
<dbReference type="PRINTS" id="PR00364">
    <property type="entry name" value="DISEASERSIST"/>
</dbReference>
<evidence type="ECO:0000313" key="9">
    <source>
        <dbReference type="Proteomes" id="UP000238479"/>
    </source>
</evidence>
<comment type="caution">
    <text evidence="8">The sequence shown here is derived from an EMBL/GenBank/DDBJ whole genome shotgun (WGS) entry which is preliminary data.</text>
</comment>
<dbReference type="GO" id="GO:0005524">
    <property type="term" value="F:ATP binding"/>
    <property type="evidence" value="ECO:0007669"/>
    <property type="project" value="UniProtKB-KW"/>
</dbReference>
<keyword evidence="4" id="KW-0067">ATP-binding</keyword>
<keyword evidence="3" id="KW-0611">Plant defense</keyword>
<dbReference type="SUPFAM" id="SSF52540">
    <property type="entry name" value="P-loop containing nucleoside triphosphate hydrolases"/>
    <property type="match status" value="1"/>
</dbReference>
<dbReference type="GO" id="GO:0006952">
    <property type="term" value="P:defense response"/>
    <property type="evidence" value="ECO:0007669"/>
    <property type="project" value="UniProtKB-KW"/>
</dbReference>
<dbReference type="GO" id="GO:0016787">
    <property type="term" value="F:hydrolase activity"/>
    <property type="evidence" value="ECO:0007669"/>
    <property type="project" value="UniProtKB-KW"/>
</dbReference>
<evidence type="ECO:0000256" key="2">
    <source>
        <dbReference type="ARBA" id="ARBA00022741"/>
    </source>
</evidence>
<feature type="domain" description="Disease resistance N-terminal" evidence="7">
    <location>
        <begin position="11"/>
        <end position="99"/>
    </location>
</feature>
<evidence type="ECO:0000256" key="4">
    <source>
        <dbReference type="ARBA" id="ARBA00022840"/>
    </source>
</evidence>
<evidence type="ECO:0000259" key="7">
    <source>
        <dbReference type="Pfam" id="PF18052"/>
    </source>
</evidence>
<feature type="chain" id="PRO_5015121201" evidence="5">
    <location>
        <begin position="22"/>
        <end position="322"/>
    </location>
</feature>
<dbReference type="OMA" id="LHEEECS"/>
<evidence type="ECO:0000313" key="8">
    <source>
        <dbReference type="EMBL" id="PRQ55020.1"/>
    </source>
</evidence>
<evidence type="ECO:0000256" key="3">
    <source>
        <dbReference type="ARBA" id="ARBA00022821"/>
    </source>
</evidence>
<keyword evidence="9" id="KW-1185">Reference proteome</keyword>
<keyword evidence="1" id="KW-0677">Repeat</keyword>
<dbReference type="Gene3D" id="1.20.5.4130">
    <property type="match status" value="1"/>
</dbReference>
<feature type="signal peptide" evidence="5">
    <location>
        <begin position="1"/>
        <end position="21"/>
    </location>
</feature>
<dbReference type="FunFam" id="3.40.50.300:FF:001091">
    <property type="entry name" value="Probable disease resistance protein At1g61300"/>
    <property type="match status" value="1"/>
</dbReference>
<dbReference type="PANTHER" id="PTHR36766:SF51">
    <property type="entry name" value="DISEASE RESISTANCE RPP13-LIKE PROTEIN 1"/>
    <property type="match status" value="1"/>
</dbReference>
<dbReference type="Proteomes" id="UP000238479">
    <property type="component" value="Chromosome 1"/>
</dbReference>
<keyword evidence="5" id="KW-0732">Signal</keyword>
<dbReference type="OrthoDB" id="1166042at2759"/>
<evidence type="ECO:0000256" key="1">
    <source>
        <dbReference type="ARBA" id="ARBA00022737"/>
    </source>
</evidence>
<keyword evidence="2" id="KW-0547">Nucleotide-binding</keyword>
<accession>A0A2P6S8K1</accession>
<evidence type="ECO:0000256" key="5">
    <source>
        <dbReference type="SAM" id="SignalP"/>
    </source>
</evidence>
<sequence>MALGEVFLAAFLQLLLDRITPQEIVEYFGCLGGVRKKLRKWKETLLAIAAVLSDAEEKQLTAKAVKLWLNELKHLAYDIDDLLNTFSNEKLEREQLKLHQTGTSKVRGFFTKLPHKVKFNFNMNSEIDQISNRLQEIYELKRNLGLKVTGLNSTSTSSWQRPPGSYVLDGPVVGRDEDARKIVEMLSRDVDPSSTTNYQVVPIVGMGGVGKTTIAGQVFNAAAKEQFDIKIWVSVSDDFNLETVTRTIFKKVTSGPCDIDDFSKLQDDLSKALDGKRFLIVLDDVWSTCDYVSWIKLQAPFRRGAKGSKLHTCSCLSFVNRI</sequence>
<feature type="domain" description="NB-ARC" evidence="6">
    <location>
        <begin position="179"/>
        <end position="309"/>
    </location>
</feature>
<organism evidence="8 9">
    <name type="scientific">Rosa chinensis</name>
    <name type="common">China rose</name>
    <dbReference type="NCBI Taxonomy" id="74649"/>
    <lineage>
        <taxon>Eukaryota</taxon>
        <taxon>Viridiplantae</taxon>
        <taxon>Streptophyta</taxon>
        <taxon>Embryophyta</taxon>
        <taxon>Tracheophyta</taxon>
        <taxon>Spermatophyta</taxon>
        <taxon>Magnoliopsida</taxon>
        <taxon>eudicotyledons</taxon>
        <taxon>Gunneridae</taxon>
        <taxon>Pentapetalae</taxon>
        <taxon>rosids</taxon>
        <taxon>fabids</taxon>
        <taxon>Rosales</taxon>
        <taxon>Rosaceae</taxon>
        <taxon>Rosoideae</taxon>
        <taxon>Rosoideae incertae sedis</taxon>
        <taxon>Rosa</taxon>
    </lineage>
</organism>
<name>A0A2P6S8K1_ROSCH</name>
<protein>
    <submittedName>
        <fullName evidence="8">Putative P-loop containing nucleoside triphosphate hydrolase</fullName>
    </submittedName>
</protein>
<keyword evidence="8" id="KW-0378">Hydrolase</keyword>
<evidence type="ECO:0000259" key="6">
    <source>
        <dbReference type="Pfam" id="PF00931"/>
    </source>
</evidence>
<dbReference type="GO" id="GO:0043531">
    <property type="term" value="F:ADP binding"/>
    <property type="evidence" value="ECO:0007669"/>
    <property type="project" value="InterPro"/>
</dbReference>
<dbReference type="Gramene" id="PRQ55020">
    <property type="protein sequence ID" value="PRQ55020"/>
    <property type="gene ID" value="RchiOBHm_Chr1g0320021"/>
</dbReference>
<dbReference type="PANTHER" id="PTHR36766">
    <property type="entry name" value="PLANT BROAD-SPECTRUM MILDEW RESISTANCE PROTEIN RPW8"/>
    <property type="match status" value="1"/>
</dbReference>
<dbReference type="Pfam" id="PF18052">
    <property type="entry name" value="Rx_N"/>
    <property type="match status" value="1"/>
</dbReference>
<dbReference type="Pfam" id="PF00931">
    <property type="entry name" value="NB-ARC"/>
    <property type="match status" value="1"/>
</dbReference>
<dbReference type="InterPro" id="IPR027417">
    <property type="entry name" value="P-loop_NTPase"/>
</dbReference>
<dbReference type="AlphaFoldDB" id="A0A2P6S8K1"/>
<dbReference type="Gene3D" id="3.40.50.300">
    <property type="entry name" value="P-loop containing nucleotide triphosphate hydrolases"/>
    <property type="match status" value="1"/>
</dbReference>